<keyword evidence="4" id="KW-0808">Transferase</keyword>
<reference evidence="9" key="1">
    <citation type="journal article" date="2019" name="Int. J. Syst. Evol. Microbiol.">
        <title>The Global Catalogue of Microorganisms (GCM) 10K type strain sequencing project: providing services to taxonomists for standard genome sequencing and annotation.</title>
        <authorList>
            <consortium name="The Broad Institute Genomics Platform"/>
            <consortium name="The Broad Institute Genome Sequencing Center for Infectious Disease"/>
            <person name="Wu L."/>
            <person name="Ma J."/>
        </authorList>
    </citation>
    <scope>NUCLEOTIDE SEQUENCE [LARGE SCALE GENOMIC DNA]</scope>
    <source>
        <strain evidence="9">KCTC 42585</strain>
    </source>
</reference>
<comment type="catalytic activity">
    <reaction evidence="1">
        <text>ATP + protein L-histidine = ADP + protein N-phospho-L-histidine.</text>
        <dbReference type="EC" id="2.7.13.3"/>
    </reaction>
</comment>
<dbReference type="InterPro" id="IPR036097">
    <property type="entry name" value="HisK_dim/P_sf"/>
</dbReference>
<dbReference type="Pfam" id="PF02518">
    <property type="entry name" value="HATPase_c"/>
    <property type="match status" value="1"/>
</dbReference>
<dbReference type="CDD" id="cd00082">
    <property type="entry name" value="HisKA"/>
    <property type="match status" value="1"/>
</dbReference>
<dbReference type="SUPFAM" id="SSF55781">
    <property type="entry name" value="GAF domain-like"/>
    <property type="match status" value="1"/>
</dbReference>
<dbReference type="SMART" id="SM00388">
    <property type="entry name" value="HisKA"/>
    <property type="match status" value="1"/>
</dbReference>
<dbReference type="Proteomes" id="UP001597468">
    <property type="component" value="Unassembled WGS sequence"/>
</dbReference>
<dbReference type="PRINTS" id="PR00344">
    <property type="entry name" value="BCTRLSENSOR"/>
</dbReference>
<dbReference type="SMART" id="SM00387">
    <property type="entry name" value="HATPase_c"/>
    <property type="match status" value="1"/>
</dbReference>
<evidence type="ECO:0000313" key="8">
    <source>
        <dbReference type="EMBL" id="MFD2518407.1"/>
    </source>
</evidence>
<dbReference type="SMART" id="SM00065">
    <property type="entry name" value="GAF"/>
    <property type="match status" value="1"/>
</dbReference>
<dbReference type="PANTHER" id="PTHR42878">
    <property type="entry name" value="TWO-COMPONENT HISTIDINE KINASE"/>
    <property type="match status" value="1"/>
</dbReference>
<dbReference type="InterPro" id="IPR036890">
    <property type="entry name" value="HATPase_C_sf"/>
</dbReference>
<dbReference type="SUPFAM" id="SSF55874">
    <property type="entry name" value="ATPase domain of HSP90 chaperone/DNA topoisomerase II/histidine kinase"/>
    <property type="match status" value="1"/>
</dbReference>
<evidence type="ECO:0000256" key="5">
    <source>
        <dbReference type="ARBA" id="ARBA00022777"/>
    </source>
</evidence>
<dbReference type="PANTHER" id="PTHR42878:SF13">
    <property type="entry name" value="HISTIDINE KINASE"/>
    <property type="match status" value="1"/>
</dbReference>
<evidence type="ECO:0000256" key="6">
    <source>
        <dbReference type="SAM" id="Coils"/>
    </source>
</evidence>
<sequence length="403" mass="45019">MLSLIKNPTTQLSSDIHVDVLAINRIPIVSQLLDVVCRTTGMGFAAIARVTEDQWVTCSVKDSISFGLKPGDELKVETTICHEVRQKNEAILIDDVQKDPQYFDHHTPVIYGIQSYISVPIYRKDGSFFGTLCAIDPKPARIKTPEILGMFKLFADLIAFHLQALDEKNLVIEELKEEKQTAVLREEFIAILGHDLRNPLATTRMSAEILLKVAKDEMTKRQAGIIKSTSFRMEKLIENMLDFARGRLGEGILISPKTDNPSLLKTLEQIIKELQTNSPERELSVNLVLEQPVHCDKNRVGQLFSNLLSNAFSHGDEDTPIFVEAGTRDGIFSLSVTNSGDEIPETALKNLFQPFYRQDHKPGKQGLGLGLYIASEIAKAHNGTLKVSSSKKEINFTFEMPLS</sequence>
<evidence type="ECO:0000313" key="9">
    <source>
        <dbReference type="Proteomes" id="UP001597468"/>
    </source>
</evidence>
<dbReference type="InterPro" id="IPR003018">
    <property type="entry name" value="GAF"/>
</dbReference>
<keyword evidence="5" id="KW-0418">Kinase</keyword>
<evidence type="ECO:0000256" key="2">
    <source>
        <dbReference type="ARBA" id="ARBA00012438"/>
    </source>
</evidence>
<feature type="domain" description="Histidine kinase" evidence="7">
    <location>
        <begin position="191"/>
        <end position="403"/>
    </location>
</feature>
<keyword evidence="8" id="KW-0547">Nucleotide-binding</keyword>
<dbReference type="InterPro" id="IPR004358">
    <property type="entry name" value="Sig_transdc_His_kin-like_C"/>
</dbReference>
<keyword evidence="9" id="KW-1185">Reference proteome</keyword>
<dbReference type="InterPro" id="IPR003594">
    <property type="entry name" value="HATPase_dom"/>
</dbReference>
<organism evidence="8 9">
    <name type="scientific">Salinimicrobium flavum</name>
    <dbReference type="NCBI Taxonomy" id="1737065"/>
    <lineage>
        <taxon>Bacteria</taxon>
        <taxon>Pseudomonadati</taxon>
        <taxon>Bacteroidota</taxon>
        <taxon>Flavobacteriia</taxon>
        <taxon>Flavobacteriales</taxon>
        <taxon>Flavobacteriaceae</taxon>
        <taxon>Salinimicrobium</taxon>
    </lineage>
</organism>
<keyword evidence="8" id="KW-0067">ATP-binding</keyword>
<evidence type="ECO:0000256" key="3">
    <source>
        <dbReference type="ARBA" id="ARBA00022553"/>
    </source>
</evidence>
<dbReference type="PROSITE" id="PS50109">
    <property type="entry name" value="HIS_KIN"/>
    <property type="match status" value="1"/>
</dbReference>
<feature type="coiled-coil region" evidence="6">
    <location>
        <begin position="158"/>
        <end position="185"/>
    </location>
</feature>
<dbReference type="CDD" id="cd00075">
    <property type="entry name" value="HATPase"/>
    <property type="match status" value="1"/>
</dbReference>
<protein>
    <recommendedName>
        <fullName evidence="2">histidine kinase</fullName>
        <ecNumber evidence="2">2.7.13.3</ecNumber>
    </recommendedName>
</protein>
<dbReference type="GO" id="GO:0005524">
    <property type="term" value="F:ATP binding"/>
    <property type="evidence" value="ECO:0007669"/>
    <property type="project" value="UniProtKB-KW"/>
</dbReference>
<dbReference type="InterPro" id="IPR003661">
    <property type="entry name" value="HisK_dim/P_dom"/>
</dbReference>
<dbReference type="InterPro" id="IPR050351">
    <property type="entry name" value="BphY/WalK/GraS-like"/>
</dbReference>
<dbReference type="Gene3D" id="3.30.450.40">
    <property type="match status" value="1"/>
</dbReference>
<keyword evidence="6" id="KW-0175">Coiled coil</keyword>
<evidence type="ECO:0000256" key="4">
    <source>
        <dbReference type="ARBA" id="ARBA00022679"/>
    </source>
</evidence>
<dbReference type="Gene3D" id="1.10.287.130">
    <property type="match status" value="1"/>
</dbReference>
<proteinExistence type="predicted"/>
<dbReference type="InterPro" id="IPR029016">
    <property type="entry name" value="GAF-like_dom_sf"/>
</dbReference>
<gene>
    <name evidence="8" type="ORF">ACFSTG_10915</name>
</gene>
<dbReference type="EMBL" id="JBHULT010000010">
    <property type="protein sequence ID" value="MFD2518407.1"/>
    <property type="molecule type" value="Genomic_DNA"/>
</dbReference>
<dbReference type="Gene3D" id="3.30.565.10">
    <property type="entry name" value="Histidine kinase-like ATPase, C-terminal domain"/>
    <property type="match status" value="1"/>
</dbReference>
<dbReference type="Pfam" id="PF00512">
    <property type="entry name" value="HisKA"/>
    <property type="match status" value="1"/>
</dbReference>
<dbReference type="RefSeq" id="WP_380753748.1">
    <property type="nucleotide sequence ID" value="NZ_JBHULT010000010.1"/>
</dbReference>
<accession>A0ABW5IXJ9</accession>
<keyword evidence="3" id="KW-0597">Phosphoprotein</keyword>
<dbReference type="InterPro" id="IPR005467">
    <property type="entry name" value="His_kinase_dom"/>
</dbReference>
<evidence type="ECO:0000256" key="1">
    <source>
        <dbReference type="ARBA" id="ARBA00000085"/>
    </source>
</evidence>
<dbReference type="SUPFAM" id="SSF47384">
    <property type="entry name" value="Homodimeric domain of signal transducing histidine kinase"/>
    <property type="match status" value="1"/>
</dbReference>
<dbReference type="Pfam" id="PF01590">
    <property type="entry name" value="GAF"/>
    <property type="match status" value="1"/>
</dbReference>
<dbReference type="EC" id="2.7.13.3" evidence="2"/>
<name>A0ABW5IXJ9_9FLAO</name>
<comment type="caution">
    <text evidence="8">The sequence shown here is derived from an EMBL/GenBank/DDBJ whole genome shotgun (WGS) entry which is preliminary data.</text>
</comment>
<evidence type="ECO:0000259" key="7">
    <source>
        <dbReference type="PROSITE" id="PS50109"/>
    </source>
</evidence>